<dbReference type="PANTHER" id="PTHR14445:SF36">
    <property type="entry name" value="FI03272P-RELATED"/>
    <property type="match status" value="1"/>
</dbReference>
<sequence length="169" mass="19467">MECGCHHYAKGGRLFNSSGGFWDETPVVRQPPRQQQKPAQQQSQQLAPKKQKAAKDEENVKRIFEKTAQQQVNNVDKFTQWCMDYLGKMNSDIDIPTFIAFLKEVESAYEVNEYVRSYLGDGKEAKEFGKQFLERRSKWRAQKRGLVDDGNIDVPAKSVNASNEFQEVK</sequence>
<feature type="region of interest" description="Disordered" evidence="1">
    <location>
        <begin position="11"/>
        <end position="58"/>
    </location>
</feature>
<evidence type="ECO:0000313" key="2">
    <source>
        <dbReference type="EMBL" id="KAK2705454.1"/>
    </source>
</evidence>
<gene>
    <name evidence="2" type="ORF">QYM36_015742</name>
</gene>
<dbReference type="InterPro" id="IPR051640">
    <property type="entry name" value="GRB10-interact_GYF"/>
</dbReference>
<name>A0AA88H8B3_ARTSF</name>
<reference evidence="2" key="1">
    <citation type="submission" date="2023-07" db="EMBL/GenBank/DDBJ databases">
        <title>Chromosome-level genome assembly of Artemia franciscana.</title>
        <authorList>
            <person name="Jo E."/>
        </authorList>
    </citation>
    <scope>NUCLEOTIDE SEQUENCE</scope>
    <source>
        <tissue evidence="2">Whole body</tissue>
    </source>
</reference>
<dbReference type="AlphaFoldDB" id="A0AA88H8B3"/>
<organism evidence="2 3">
    <name type="scientific">Artemia franciscana</name>
    <name type="common">Brine shrimp</name>
    <name type="synonym">Artemia sanfranciscana</name>
    <dbReference type="NCBI Taxonomy" id="6661"/>
    <lineage>
        <taxon>Eukaryota</taxon>
        <taxon>Metazoa</taxon>
        <taxon>Ecdysozoa</taxon>
        <taxon>Arthropoda</taxon>
        <taxon>Crustacea</taxon>
        <taxon>Branchiopoda</taxon>
        <taxon>Anostraca</taxon>
        <taxon>Artemiidae</taxon>
        <taxon>Artemia</taxon>
    </lineage>
</organism>
<dbReference type="EMBL" id="JAVRJZ010000020">
    <property type="protein sequence ID" value="KAK2705454.1"/>
    <property type="molecule type" value="Genomic_DNA"/>
</dbReference>
<accession>A0AA88H8B3</accession>
<evidence type="ECO:0000313" key="3">
    <source>
        <dbReference type="Proteomes" id="UP001187531"/>
    </source>
</evidence>
<feature type="non-terminal residue" evidence="2">
    <location>
        <position position="169"/>
    </location>
</feature>
<dbReference type="Proteomes" id="UP001187531">
    <property type="component" value="Unassembled WGS sequence"/>
</dbReference>
<dbReference type="PANTHER" id="PTHR14445">
    <property type="entry name" value="GRB10 INTERACTING GYF PROTEIN"/>
    <property type="match status" value="1"/>
</dbReference>
<comment type="caution">
    <text evidence="2">The sequence shown here is derived from an EMBL/GenBank/DDBJ whole genome shotgun (WGS) entry which is preliminary data.</text>
</comment>
<evidence type="ECO:0000256" key="1">
    <source>
        <dbReference type="SAM" id="MobiDB-lite"/>
    </source>
</evidence>
<dbReference type="GO" id="GO:0005829">
    <property type="term" value="C:cytosol"/>
    <property type="evidence" value="ECO:0007669"/>
    <property type="project" value="TreeGrafter"/>
</dbReference>
<protein>
    <submittedName>
        <fullName evidence="2">Uncharacterized protein</fullName>
    </submittedName>
</protein>
<keyword evidence="3" id="KW-1185">Reference proteome</keyword>
<feature type="compositionally biased region" description="Low complexity" evidence="1">
    <location>
        <begin position="30"/>
        <end position="48"/>
    </location>
</feature>
<proteinExistence type="predicted"/>